<keyword evidence="2" id="KW-0677">Repeat</keyword>
<evidence type="ECO:0000256" key="1">
    <source>
        <dbReference type="ARBA" id="ARBA00022574"/>
    </source>
</evidence>
<evidence type="ECO:0000313" key="4">
    <source>
        <dbReference type="EMBL" id="OAR01152.1"/>
    </source>
</evidence>
<comment type="caution">
    <text evidence="4">The sequence shown here is derived from an EMBL/GenBank/DDBJ whole genome shotgun (WGS) entry which is preliminary data.</text>
</comment>
<feature type="repeat" description="WD" evidence="3">
    <location>
        <begin position="94"/>
        <end position="130"/>
    </location>
</feature>
<dbReference type="Proteomes" id="UP000243081">
    <property type="component" value="Unassembled WGS sequence"/>
</dbReference>
<accession>A0A179IGZ5</accession>
<dbReference type="PRINTS" id="PR00320">
    <property type="entry name" value="GPROTEINBRPT"/>
</dbReference>
<dbReference type="InterPro" id="IPR020472">
    <property type="entry name" value="WD40_PAC1"/>
</dbReference>
<evidence type="ECO:0000256" key="3">
    <source>
        <dbReference type="PROSITE-ProRule" id="PRU00221"/>
    </source>
</evidence>
<evidence type="ECO:0000256" key="2">
    <source>
        <dbReference type="ARBA" id="ARBA00022737"/>
    </source>
</evidence>
<organism evidence="4 5">
    <name type="scientific">Cordyceps confragosa</name>
    <name type="common">Lecanicillium lecanii</name>
    <dbReference type="NCBI Taxonomy" id="2714763"/>
    <lineage>
        <taxon>Eukaryota</taxon>
        <taxon>Fungi</taxon>
        <taxon>Dikarya</taxon>
        <taxon>Ascomycota</taxon>
        <taxon>Pezizomycotina</taxon>
        <taxon>Sordariomycetes</taxon>
        <taxon>Hypocreomycetidae</taxon>
        <taxon>Hypocreales</taxon>
        <taxon>Cordycipitaceae</taxon>
        <taxon>Akanthomyces</taxon>
    </lineage>
</organism>
<dbReference type="PROSITE" id="PS50082">
    <property type="entry name" value="WD_REPEATS_2"/>
    <property type="match status" value="3"/>
</dbReference>
<dbReference type="SMART" id="SM00320">
    <property type="entry name" value="WD40"/>
    <property type="match status" value="5"/>
</dbReference>
<keyword evidence="1 3" id="KW-0853">WD repeat</keyword>
<dbReference type="Pfam" id="PF00400">
    <property type="entry name" value="WD40"/>
    <property type="match status" value="4"/>
</dbReference>
<dbReference type="PANTHER" id="PTHR10971">
    <property type="entry name" value="MRNA EXPORT FACTOR AND BUB3"/>
    <property type="match status" value="1"/>
</dbReference>
<dbReference type="InterPro" id="IPR036322">
    <property type="entry name" value="WD40_repeat_dom_sf"/>
</dbReference>
<evidence type="ECO:0000313" key="5">
    <source>
        <dbReference type="Proteomes" id="UP000243081"/>
    </source>
</evidence>
<sequence>MASQDITLVANAADTISSARWSPAANQLAVGSWDGMVRVYDVATSGSAAPVASLAANGPVFSCDWNKDGTVIAVTGADKQVRLWQASTGQAAVIGAHDAPVRSVCFVDVPDAATPIIATGSWDKTVRYWDPRRPGTPLATLHCADRVYSMDTAGSLLVVATAERHIHLVDLHANPAAFARTVQSPLKHQTRAVAAFRDGKGWGTAGIEGRCALSAVSEQDARSIDFTFRCHRDQPDSNRVVKVWAVNDVRFHPTHPTTFSTAGSDGTYSFWDSNAHQRLKAPTGSAGGAITATDFNRDGTLFAYAVGYDWSMGYAKNTPNYPTKLMLHRIKEEEVRPRRR</sequence>
<protein>
    <submittedName>
        <fullName evidence="4">Uncharacterized protein</fullName>
    </submittedName>
</protein>
<keyword evidence="5" id="KW-1185">Reference proteome</keyword>
<dbReference type="EMBL" id="LUKN01001343">
    <property type="protein sequence ID" value="OAR01152.1"/>
    <property type="molecule type" value="Genomic_DNA"/>
</dbReference>
<feature type="repeat" description="WD" evidence="3">
    <location>
        <begin position="9"/>
        <end position="50"/>
    </location>
</feature>
<gene>
    <name evidence="4" type="ORF">LLEC1_07767</name>
</gene>
<dbReference type="SUPFAM" id="SSF50978">
    <property type="entry name" value="WD40 repeat-like"/>
    <property type="match status" value="1"/>
</dbReference>
<dbReference type="OrthoDB" id="256303at2759"/>
<name>A0A179IGZ5_CORDF</name>
<reference evidence="4 5" key="1">
    <citation type="submission" date="2016-03" db="EMBL/GenBank/DDBJ databases">
        <title>Fine-scale spatial genetic structure of a fungal parasite of coffee scale insects.</title>
        <authorList>
            <person name="Jackson D."/>
            <person name="Zemenick K.A."/>
            <person name="Malloure B."/>
            <person name="Quandt C.A."/>
            <person name="James T.Y."/>
        </authorList>
    </citation>
    <scope>NUCLEOTIDE SEQUENCE [LARGE SCALE GENOMIC DNA]</scope>
    <source>
        <strain evidence="4 5">UM487</strain>
    </source>
</reference>
<dbReference type="InterPro" id="IPR015943">
    <property type="entry name" value="WD40/YVTN_repeat-like_dom_sf"/>
</dbReference>
<dbReference type="AlphaFoldDB" id="A0A179IGZ5"/>
<dbReference type="Gene3D" id="2.130.10.10">
    <property type="entry name" value="YVTN repeat-like/Quinoprotein amine dehydrogenase"/>
    <property type="match status" value="1"/>
</dbReference>
<proteinExistence type="predicted"/>
<feature type="repeat" description="WD" evidence="3">
    <location>
        <begin position="53"/>
        <end position="94"/>
    </location>
</feature>
<dbReference type="OMA" id="DGVFCFW"/>
<dbReference type="InterPro" id="IPR001680">
    <property type="entry name" value="WD40_rpt"/>
</dbReference>